<comment type="caution">
    <text evidence="2">The sequence shown here is derived from an EMBL/GenBank/DDBJ whole genome shotgun (WGS) entry which is preliminary data.</text>
</comment>
<dbReference type="EMBL" id="VISQ01000001">
    <property type="protein sequence ID" value="TVZ69814.1"/>
    <property type="molecule type" value="Genomic_DNA"/>
</dbReference>
<dbReference type="InterPro" id="IPR002711">
    <property type="entry name" value="HNH"/>
</dbReference>
<name>A0A559T5C9_SERFO</name>
<proteinExistence type="predicted"/>
<protein>
    <submittedName>
        <fullName evidence="2">Uncharacterized protein (TIGR02646 family)</fullName>
    </submittedName>
</protein>
<dbReference type="Pfam" id="PF01844">
    <property type="entry name" value="HNH"/>
    <property type="match status" value="1"/>
</dbReference>
<evidence type="ECO:0000313" key="2">
    <source>
        <dbReference type="EMBL" id="TVZ69814.1"/>
    </source>
</evidence>
<dbReference type="OrthoDB" id="4427988at2"/>
<gene>
    <name evidence="2" type="ORF">FHU10_2346</name>
</gene>
<dbReference type="AlphaFoldDB" id="A0A559T5C9"/>
<accession>A0A559T5C9</accession>
<dbReference type="GO" id="GO:0008270">
    <property type="term" value="F:zinc ion binding"/>
    <property type="evidence" value="ECO:0007669"/>
    <property type="project" value="InterPro"/>
</dbReference>
<reference evidence="2" key="2">
    <citation type="submission" date="2019-08" db="EMBL/GenBank/DDBJ databases">
        <title>Investigation of anaerobic lignin degradation for improved lignocellulosic biofuels.</title>
        <authorList>
            <person name="Deangelis K.PhD."/>
        </authorList>
    </citation>
    <scope>NUCLEOTIDE SEQUENCE [LARGE SCALE GENOMIC DNA]</scope>
    <source>
        <strain evidence="2">128R</strain>
    </source>
</reference>
<dbReference type="GO" id="GO:0003676">
    <property type="term" value="F:nucleic acid binding"/>
    <property type="evidence" value="ECO:0007669"/>
    <property type="project" value="InterPro"/>
</dbReference>
<evidence type="ECO:0000259" key="1">
    <source>
        <dbReference type="Pfam" id="PF01844"/>
    </source>
</evidence>
<dbReference type="GO" id="GO:0004519">
    <property type="term" value="F:endonuclease activity"/>
    <property type="evidence" value="ECO:0007669"/>
    <property type="project" value="InterPro"/>
</dbReference>
<dbReference type="CDD" id="cd00085">
    <property type="entry name" value="HNHc"/>
    <property type="match status" value="1"/>
</dbReference>
<feature type="domain" description="HNH" evidence="1">
    <location>
        <begin position="34"/>
        <end position="83"/>
    </location>
</feature>
<organism evidence="2">
    <name type="scientific">Serratia fonticola</name>
    <dbReference type="NCBI Taxonomy" id="47917"/>
    <lineage>
        <taxon>Bacteria</taxon>
        <taxon>Pseudomonadati</taxon>
        <taxon>Pseudomonadota</taxon>
        <taxon>Gammaproteobacteria</taxon>
        <taxon>Enterobacterales</taxon>
        <taxon>Yersiniaceae</taxon>
        <taxon>Serratia</taxon>
    </lineage>
</organism>
<dbReference type="Gene3D" id="1.10.30.50">
    <property type="match status" value="1"/>
</dbReference>
<reference evidence="2" key="1">
    <citation type="submission" date="2019-06" db="EMBL/GenBank/DDBJ databases">
        <authorList>
            <person name="Deangelis K."/>
            <person name="Huntemann M."/>
            <person name="Clum A."/>
            <person name="Pillay M."/>
            <person name="Palaniappan K."/>
            <person name="Varghese N."/>
            <person name="Mikhailova N."/>
            <person name="Stamatis D."/>
            <person name="Reddy T."/>
            <person name="Daum C."/>
            <person name="Shapiro N."/>
            <person name="Ivanova N."/>
            <person name="Kyrpides N."/>
            <person name="Woyke T."/>
        </authorList>
    </citation>
    <scope>NUCLEOTIDE SEQUENCE [LARGE SCALE GENOMIC DNA]</scope>
    <source>
        <strain evidence="2">128R</strain>
    </source>
</reference>
<sequence>MRPVKKGASPNGLNDFDDYKKAYPKLVSRIGSYCSYCERRIATNLAVEHIQPKDGDNGHPELVGRWSNFLLACVNCNSTKSDKKVELADLLLPDRDNTFYAFAYSPDGKVVPSRQLTADQRLLAQATLSLTGLDKKVSQIRDENGKAVALDRESQRMEAWGKAQEALKDVTDNLGNEAVMRLAVALAKETGFFSIWMTVFMDRQDMLLRFISAFEGTRDCGCFAMDTGAAIVPAPNPDQLASGSKV</sequence>
<dbReference type="InterPro" id="IPR003615">
    <property type="entry name" value="HNH_nuc"/>
</dbReference>